<keyword evidence="1" id="KW-0479">Metal-binding</keyword>
<evidence type="ECO:0000259" key="4">
    <source>
        <dbReference type="Pfam" id="PF00884"/>
    </source>
</evidence>
<evidence type="ECO:0000256" key="2">
    <source>
        <dbReference type="ARBA" id="ARBA00022801"/>
    </source>
</evidence>
<evidence type="ECO:0000313" key="6">
    <source>
        <dbReference type="Proteomes" id="UP001597277"/>
    </source>
</evidence>
<comment type="caution">
    <text evidence="5">The sequence shown here is derived from an EMBL/GenBank/DDBJ whole genome shotgun (WGS) entry which is preliminary data.</text>
</comment>
<dbReference type="SUPFAM" id="SSF53649">
    <property type="entry name" value="Alkaline phosphatase-like"/>
    <property type="match status" value="1"/>
</dbReference>
<dbReference type="Proteomes" id="UP001597277">
    <property type="component" value="Unassembled WGS sequence"/>
</dbReference>
<gene>
    <name evidence="5" type="ORF">ACFSE6_07080</name>
</gene>
<proteinExistence type="predicted"/>
<keyword evidence="6" id="KW-1185">Reference proteome</keyword>
<feature type="region of interest" description="Disordered" evidence="3">
    <location>
        <begin position="487"/>
        <end position="511"/>
    </location>
</feature>
<dbReference type="PANTHER" id="PTHR45953">
    <property type="entry name" value="IDURONATE 2-SULFATASE"/>
    <property type="match status" value="1"/>
</dbReference>
<reference evidence="6" key="1">
    <citation type="journal article" date="2019" name="Int. J. Syst. Evol. Microbiol.">
        <title>The Global Catalogue of Microorganisms (GCM) 10K type strain sequencing project: providing services to taxonomists for standard genome sequencing and annotation.</title>
        <authorList>
            <consortium name="The Broad Institute Genomics Platform"/>
            <consortium name="The Broad Institute Genome Sequencing Center for Infectious Disease"/>
            <person name="Wu L."/>
            <person name="Ma J."/>
        </authorList>
    </citation>
    <scope>NUCLEOTIDE SEQUENCE [LARGE SCALE GENOMIC DNA]</scope>
    <source>
        <strain evidence="6">JCM 17130</strain>
    </source>
</reference>
<feature type="domain" description="Sulfatase N-terminal" evidence="4">
    <location>
        <begin position="6"/>
        <end position="338"/>
    </location>
</feature>
<dbReference type="Gene3D" id="3.40.720.10">
    <property type="entry name" value="Alkaline Phosphatase, subunit A"/>
    <property type="match status" value="1"/>
</dbReference>
<dbReference type="Pfam" id="PF00884">
    <property type="entry name" value="Sulfatase"/>
    <property type="match status" value="1"/>
</dbReference>
<dbReference type="PANTHER" id="PTHR45953:SF1">
    <property type="entry name" value="IDURONATE 2-SULFATASE"/>
    <property type="match status" value="1"/>
</dbReference>
<dbReference type="InterPro" id="IPR017850">
    <property type="entry name" value="Alkaline_phosphatase_core_sf"/>
</dbReference>
<evidence type="ECO:0000256" key="1">
    <source>
        <dbReference type="ARBA" id="ARBA00022723"/>
    </source>
</evidence>
<name>A0ABW4L312_9MICO</name>
<organism evidence="5 6">
    <name type="scientific">Georgenia deserti</name>
    <dbReference type="NCBI Taxonomy" id="2093781"/>
    <lineage>
        <taxon>Bacteria</taxon>
        <taxon>Bacillati</taxon>
        <taxon>Actinomycetota</taxon>
        <taxon>Actinomycetes</taxon>
        <taxon>Micrococcales</taxon>
        <taxon>Bogoriellaceae</taxon>
        <taxon>Georgenia</taxon>
    </lineage>
</organism>
<keyword evidence="2" id="KW-0378">Hydrolase</keyword>
<dbReference type="EMBL" id="JBHUEE010000003">
    <property type="protein sequence ID" value="MFD1717589.1"/>
    <property type="molecule type" value="Genomic_DNA"/>
</dbReference>
<protein>
    <submittedName>
        <fullName evidence="5">Sulfatase-like hydrolase/transferase</fullName>
    </submittedName>
</protein>
<accession>A0ABW4L312</accession>
<evidence type="ECO:0000313" key="5">
    <source>
        <dbReference type="EMBL" id="MFD1717589.1"/>
    </source>
</evidence>
<dbReference type="InterPro" id="IPR000917">
    <property type="entry name" value="Sulfatase_N"/>
</dbReference>
<sequence>MSQTHPNVVVLMTDQHRAGLTAGEGGRHDTMPRLDALLDSGARFDRAYTTSPACVPARTSLLTGRFPTAHRVRQNSTAASALYERDLLDVLRSAGYSLHFCGKPHMHRGPDDFDSFHGPYMHEHGPRRTPEDAAFDEWLHGLDHRVAGEPSPHPVSAQLPYRIVSDAVDVLDQVGDDRPFFLWVSFPEPHNPYQVPEPYFSMFGEQDVPPRLAGPEALEDLSWRYRWLHRLISDKRPGFDDEWRRYRANYLGMLRLLDDQIGRLLDHLGDRLEDTVVVFLSDHGDYVGEYGLQRKGAGMSEALMRVPFGVAGPGVVTGRHRELVSLADVLPTVCDWLDQDLPAGVQGRSLAPLLIGAEGPPEEFGSMLGELGYGGVSYDETDRPPLHFPYEGTTFDELNSVTQSGGLRMLVTERYKLLVDDRGEEELYDLDMDPAEQINRVDDPEVREVRDELRLLLVRWMIRAADDLPVGQYMPKTRPHNWRWVIGDTGPADTPGSELAPAASGSGAPDN</sequence>
<evidence type="ECO:0000256" key="3">
    <source>
        <dbReference type="SAM" id="MobiDB-lite"/>
    </source>
</evidence>